<dbReference type="InterPro" id="IPR004346">
    <property type="entry name" value="CagE_TrbE_VirB"/>
</dbReference>
<proteinExistence type="inferred from homology"/>
<dbReference type="PANTHER" id="PTHR30121:SF12">
    <property type="entry name" value="TYPE IV SECRETION SYSTEM PROTEIN CAGE"/>
    <property type="match status" value="1"/>
</dbReference>
<keyword evidence="2" id="KW-0547">Nucleotide-binding</keyword>
<accession>A0A6I3S163</accession>
<dbReference type="SUPFAM" id="SSF52540">
    <property type="entry name" value="P-loop containing nucleoside triphosphate hydrolases"/>
    <property type="match status" value="1"/>
</dbReference>
<name>A0A6I3S163_9BURK</name>
<keyword evidence="3" id="KW-0067">ATP-binding</keyword>
<evidence type="ECO:0000256" key="4">
    <source>
        <dbReference type="ARBA" id="ARBA00023026"/>
    </source>
</evidence>
<dbReference type="InterPro" id="IPR043964">
    <property type="entry name" value="P-loop_TraG"/>
</dbReference>
<evidence type="ECO:0000256" key="5">
    <source>
        <dbReference type="ARBA" id="ARBA00023635"/>
    </source>
</evidence>
<comment type="similarity">
    <text evidence="1">Belongs to the TrbE/VirB4 family.</text>
</comment>
<evidence type="ECO:0000256" key="2">
    <source>
        <dbReference type="ARBA" id="ARBA00022741"/>
    </source>
</evidence>
<dbReference type="Pfam" id="PF19044">
    <property type="entry name" value="P-loop_TraG"/>
    <property type="match status" value="1"/>
</dbReference>
<evidence type="ECO:0000259" key="6">
    <source>
        <dbReference type="Pfam" id="PF03135"/>
    </source>
</evidence>
<evidence type="ECO:0000313" key="8">
    <source>
        <dbReference type="EMBL" id="MTU43071.1"/>
    </source>
</evidence>
<dbReference type="PANTHER" id="PTHR30121">
    <property type="entry name" value="UNCHARACTERIZED PROTEIN YJGR-RELATED"/>
    <property type="match status" value="1"/>
</dbReference>
<organism evidence="8 9">
    <name type="scientific">Parasutterella excrementihominis</name>
    <dbReference type="NCBI Taxonomy" id="487175"/>
    <lineage>
        <taxon>Bacteria</taxon>
        <taxon>Pseudomonadati</taxon>
        <taxon>Pseudomonadota</taxon>
        <taxon>Betaproteobacteria</taxon>
        <taxon>Burkholderiales</taxon>
        <taxon>Sutterellaceae</taxon>
        <taxon>Parasutterella</taxon>
    </lineage>
</organism>
<sequence length="835" mass="94979">MFKEKQRQAKNEHSLGNYIPYASLVEDDTVMLRDRTLLACFYIEGVTFETKSNEEVEQASSVINRFLTGLEDDRLSIQIHRIRRPFQDRLDPSDCGNWFADKFTRDYNRFTDGHAMMATELYISVLLGEEKEEKGFFGRITSSVSQQKEETLLKERLAQFRHYCDQLAMSFADYNIVRLSSYEDRDEDGNSIVCSSQLTFLNFLITGCWSKVQIPAGPLYEGIGATQVFIGRDILQLSSFFGSRYVQSIELKGLPAAASSGLLDSLLYPGKTDKKPYPFVESQFFKIILRKRALKAIEDQIRKLRTANDKSESQREELVLAQDYIQSGAFCLGDYAYSILVYGDTEEDCRSNAQDVCTKLSDSGFAPYISNLGAAPAYLSTMPGNFQWSPRPVKITSQNFSDFAPFHNFLPGKRDNNPWGQAVALVVQASLQPYYINLHATNRFANSYGEPDAGSTVIFGQTGVGKTALLSFLATNAMKYADKDHKFSMVFFDIDHGAEILVNALEGNYLSVENGKPTGFNPFQLDPTPDNLTFLNEFMRLLLRGNGAPISALDEAKLEEAINSVMSMDKPLRRLSTLMQNITEGNSAEERENSIPRRLAKWYGRGAYAWVFDNVEDKIDLESKRVIGIDGTDFLDNSITKTPVAFYLLHRVKQIIDGRRGMIFMDEFWAWLNDEAFRKFAEQELKTIRKKNAIMVFATQSPSDVLNNPIARTVVEQTSTQIMLPNEKADEEEYVKFFKATPEEYHIVVKLPAKSRFFLVKQLNSSSLVRLDLSSFSDEMTVFSSTTVNVEIMHEVREELKRNGVEDKPENWLPVFYEAVRANKQQKKRTLSTKR</sequence>
<comment type="caution">
    <text evidence="8">The sequence shown here is derived from an EMBL/GenBank/DDBJ whole genome shotgun (WGS) entry which is preliminary data.</text>
</comment>
<dbReference type="RefSeq" id="WP_155165801.1">
    <property type="nucleotide sequence ID" value="NZ_CATXDL010000019.1"/>
</dbReference>
<feature type="domain" description="CagE TrbE VirB component of type IV transporter system central" evidence="6">
    <location>
        <begin position="189"/>
        <end position="391"/>
    </location>
</feature>
<dbReference type="InterPro" id="IPR027417">
    <property type="entry name" value="P-loop_NTPase"/>
</dbReference>
<evidence type="ECO:0000259" key="7">
    <source>
        <dbReference type="Pfam" id="PF19044"/>
    </source>
</evidence>
<feature type="domain" description="TraG P-loop" evidence="7">
    <location>
        <begin position="599"/>
        <end position="728"/>
    </location>
</feature>
<dbReference type="Gene3D" id="1.10.8.730">
    <property type="match status" value="1"/>
</dbReference>
<evidence type="ECO:0000256" key="1">
    <source>
        <dbReference type="ARBA" id="ARBA00006512"/>
    </source>
</evidence>
<evidence type="ECO:0000313" key="9">
    <source>
        <dbReference type="Proteomes" id="UP000462362"/>
    </source>
</evidence>
<dbReference type="GO" id="GO:0005524">
    <property type="term" value="F:ATP binding"/>
    <property type="evidence" value="ECO:0007669"/>
    <property type="project" value="UniProtKB-KW"/>
</dbReference>
<dbReference type="NCBIfam" id="TIGR00929">
    <property type="entry name" value="VirB4_CagE"/>
    <property type="match status" value="1"/>
</dbReference>
<dbReference type="InterPro" id="IPR018145">
    <property type="entry name" value="CagE_TrbE_VirB_cntrl_dom"/>
</dbReference>
<protein>
    <recommendedName>
        <fullName evidence="5">Type IV secretion system protein virB4</fullName>
    </recommendedName>
</protein>
<dbReference type="AlphaFoldDB" id="A0A6I3S163"/>
<dbReference type="InterPro" id="IPR051162">
    <property type="entry name" value="T4SS_component"/>
</dbReference>
<reference evidence="8 9" key="1">
    <citation type="journal article" date="2019" name="Nat. Med.">
        <title>A library of human gut bacterial isolates paired with longitudinal multiomics data enables mechanistic microbiome research.</title>
        <authorList>
            <person name="Poyet M."/>
            <person name="Groussin M."/>
            <person name="Gibbons S.M."/>
            <person name="Avila-Pacheco J."/>
            <person name="Jiang X."/>
            <person name="Kearney S.M."/>
            <person name="Perrotta A.R."/>
            <person name="Berdy B."/>
            <person name="Zhao S."/>
            <person name="Lieberman T.D."/>
            <person name="Swanson P.K."/>
            <person name="Smith M."/>
            <person name="Roesemann S."/>
            <person name="Alexander J.E."/>
            <person name="Rich S.A."/>
            <person name="Livny J."/>
            <person name="Vlamakis H."/>
            <person name="Clish C."/>
            <person name="Bullock K."/>
            <person name="Deik A."/>
            <person name="Scott J."/>
            <person name="Pierce K.A."/>
            <person name="Xavier R.J."/>
            <person name="Alm E.J."/>
        </authorList>
    </citation>
    <scope>NUCLEOTIDE SEQUENCE [LARGE SCALE GENOMIC DNA]</scope>
    <source>
        <strain evidence="8 9">BIOML-A2</strain>
    </source>
</reference>
<gene>
    <name evidence="8" type="ORF">GMD42_05440</name>
</gene>
<dbReference type="Pfam" id="PF03135">
    <property type="entry name" value="CagE_TrbE_VirB"/>
    <property type="match status" value="1"/>
</dbReference>
<dbReference type="Gene3D" id="3.40.50.300">
    <property type="entry name" value="P-loop containing nucleotide triphosphate hydrolases"/>
    <property type="match status" value="1"/>
</dbReference>
<evidence type="ECO:0000256" key="3">
    <source>
        <dbReference type="ARBA" id="ARBA00022840"/>
    </source>
</evidence>
<dbReference type="Proteomes" id="UP000462362">
    <property type="component" value="Unassembled WGS sequence"/>
</dbReference>
<keyword evidence="4" id="KW-0843">Virulence</keyword>
<dbReference type="EMBL" id="WNCL01000012">
    <property type="protein sequence ID" value="MTU43071.1"/>
    <property type="molecule type" value="Genomic_DNA"/>
</dbReference>